<name>A0ACB8QS20_9AGAM</name>
<feature type="non-terminal residue" evidence="1">
    <location>
        <position position="647"/>
    </location>
</feature>
<keyword evidence="2" id="KW-1185">Reference proteome</keyword>
<proteinExistence type="predicted"/>
<protein>
    <submittedName>
        <fullName evidence="1">Uncharacterized protein</fullName>
    </submittedName>
</protein>
<comment type="caution">
    <text evidence="1">The sequence shown here is derived from an EMBL/GenBank/DDBJ whole genome shotgun (WGS) entry which is preliminary data.</text>
</comment>
<dbReference type="EMBL" id="MU273501">
    <property type="protein sequence ID" value="KAI0034415.1"/>
    <property type="molecule type" value="Genomic_DNA"/>
</dbReference>
<reference evidence="1" key="1">
    <citation type="submission" date="2021-02" db="EMBL/GenBank/DDBJ databases">
        <authorList>
            <consortium name="DOE Joint Genome Institute"/>
            <person name="Ahrendt S."/>
            <person name="Looney B.P."/>
            <person name="Miyauchi S."/>
            <person name="Morin E."/>
            <person name="Drula E."/>
            <person name="Courty P.E."/>
            <person name="Chicoki N."/>
            <person name="Fauchery L."/>
            <person name="Kohler A."/>
            <person name="Kuo A."/>
            <person name="Labutti K."/>
            <person name="Pangilinan J."/>
            <person name="Lipzen A."/>
            <person name="Riley R."/>
            <person name="Andreopoulos W."/>
            <person name="He G."/>
            <person name="Johnson J."/>
            <person name="Barry K.W."/>
            <person name="Grigoriev I.V."/>
            <person name="Nagy L."/>
            <person name="Hibbett D."/>
            <person name="Henrissat B."/>
            <person name="Matheny P.B."/>
            <person name="Labbe J."/>
            <person name="Martin F."/>
        </authorList>
    </citation>
    <scope>NUCLEOTIDE SEQUENCE</scope>
    <source>
        <strain evidence="1">EC-137</strain>
    </source>
</reference>
<sequence length="647" mass="70471">ISKPSSSIAPPQKVIRATAPYRSTAPQELSFSKGDFFYVIKEINDHGSWYEAHNPMTGARGIVPRAMFEEFNKGAAPNARTSQSTSPVSSPISSPPLSRASTSGPRSQAFFAIVMHDFQAERTDELDAKAGDPITVVAQSNREWFVAKPIGRLGKPGLIPVSFVQIRDPVTNQAIEDIESIMDSGSLPRVEDWKKQVMNYKATSIPLGTLDDPSSAGARTSTFSSAQTNARPRMSAPPSEASELPVVEETPRPGPPRSDSLAMSPSAALPDGLLLSARVTSFHFENDDYWFRIHAVYQPFDAAGTTSLPPSRDLTLFRAYNDFFDFQTKLLQIFPAEGGQTLPRRRILPYMPGPAERVDSQLSARRREELDEYLMRLSQLNRTTARYVLEHPHVREFFAARPGDLDKGAGPQFEAMSELNWYDPPPEEEYEYDGVETTDEALRGQFQAVELAQGADSDGSDYGDDRSYVNGHSNGNGAPDHAGHGGHLRAPSAAASSRGLQDGKGFAASAYGRDSAYSSTSSGSRWPEAHSHSTHATSPTSSTSTRSTSKRERAPSIPAISASNPAPAFVKIKVFDRVQDDLIALRVHPRGGLAELTEKVQQRLGSTVKTLSYRAGGLGGESYVALHEDGELAAWIEGTDRHVLYAD</sequence>
<feature type="non-terminal residue" evidence="1">
    <location>
        <position position="1"/>
    </location>
</feature>
<organism evidence="1 2">
    <name type="scientific">Vararia minispora EC-137</name>
    <dbReference type="NCBI Taxonomy" id="1314806"/>
    <lineage>
        <taxon>Eukaryota</taxon>
        <taxon>Fungi</taxon>
        <taxon>Dikarya</taxon>
        <taxon>Basidiomycota</taxon>
        <taxon>Agaricomycotina</taxon>
        <taxon>Agaricomycetes</taxon>
        <taxon>Russulales</taxon>
        <taxon>Lachnocladiaceae</taxon>
        <taxon>Vararia</taxon>
    </lineage>
</organism>
<reference evidence="1" key="2">
    <citation type="journal article" date="2022" name="New Phytol.">
        <title>Evolutionary transition to the ectomycorrhizal habit in the genomes of a hyperdiverse lineage of mushroom-forming fungi.</title>
        <authorList>
            <person name="Looney B."/>
            <person name="Miyauchi S."/>
            <person name="Morin E."/>
            <person name="Drula E."/>
            <person name="Courty P.E."/>
            <person name="Kohler A."/>
            <person name="Kuo A."/>
            <person name="LaButti K."/>
            <person name="Pangilinan J."/>
            <person name="Lipzen A."/>
            <person name="Riley R."/>
            <person name="Andreopoulos W."/>
            <person name="He G."/>
            <person name="Johnson J."/>
            <person name="Nolan M."/>
            <person name="Tritt A."/>
            <person name="Barry K.W."/>
            <person name="Grigoriev I.V."/>
            <person name="Nagy L.G."/>
            <person name="Hibbett D."/>
            <person name="Henrissat B."/>
            <person name="Matheny P.B."/>
            <person name="Labbe J."/>
            <person name="Martin F.M."/>
        </authorList>
    </citation>
    <scope>NUCLEOTIDE SEQUENCE</scope>
    <source>
        <strain evidence="1">EC-137</strain>
    </source>
</reference>
<accession>A0ACB8QS20</accession>
<evidence type="ECO:0000313" key="1">
    <source>
        <dbReference type="EMBL" id="KAI0034415.1"/>
    </source>
</evidence>
<evidence type="ECO:0000313" key="2">
    <source>
        <dbReference type="Proteomes" id="UP000814128"/>
    </source>
</evidence>
<gene>
    <name evidence="1" type="ORF">K488DRAFT_17084</name>
</gene>
<dbReference type="Proteomes" id="UP000814128">
    <property type="component" value="Unassembled WGS sequence"/>
</dbReference>